<dbReference type="InterPro" id="IPR050126">
    <property type="entry name" value="Ap4A_hydrolase"/>
</dbReference>
<dbReference type="PANTHER" id="PTHR42850">
    <property type="entry name" value="METALLOPHOSPHOESTERASE"/>
    <property type="match status" value="1"/>
</dbReference>
<dbReference type="PANTHER" id="PTHR42850:SF4">
    <property type="entry name" value="ZINC-DEPENDENT ENDOPOLYPHOSPHATASE"/>
    <property type="match status" value="1"/>
</dbReference>
<sequence length="329" mass="38292">MLTDIIQLLDNIKQILTCWCAGYWREICAKKGSRCYRAVHFIHGIWDKKTLYWLAMFFLVVFIWMLIYRPKPEKDNRYSIPFPKECHIELNEEDVKNKILFVIGDVHGCFDELVELLHLAEKEATGNQILPIFVGDLINKGPKNVEVLRKVRSMDAYVVRGNHEEVVLREILRQKLDESYESQFKYNWAKELTDEDISYLQELPYTISIPLFNSIIVHAGLVPEVRLEDQDFRNMVSMRNLEKHGDKLVATSKVFKEDRLEPESPPWGSVWKGPEHVYYGHDATRKLQIYARATGLDTGCVYGGELTGIFLNGPKKIISVKARKIYKQP</sequence>
<keyword evidence="1" id="KW-1133">Transmembrane helix</keyword>
<dbReference type="SUPFAM" id="SSF56300">
    <property type="entry name" value="Metallo-dependent phosphatases"/>
    <property type="match status" value="1"/>
</dbReference>
<feature type="transmembrane region" description="Helical" evidence="1">
    <location>
        <begin position="50"/>
        <end position="68"/>
    </location>
</feature>
<evidence type="ECO:0000256" key="1">
    <source>
        <dbReference type="SAM" id="Phobius"/>
    </source>
</evidence>
<evidence type="ECO:0000313" key="4">
    <source>
        <dbReference type="Proteomes" id="UP001217089"/>
    </source>
</evidence>
<dbReference type="EMBL" id="JARBDR010000921">
    <property type="protein sequence ID" value="KAJ8299785.1"/>
    <property type="molecule type" value="Genomic_DNA"/>
</dbReference>
<accession>A0ABQ9E8F5</accession>
<keyword evidence="1" id="KW-0472">Membrane</keyword>
<gene>
    <name evidence="3" type="ORF">KUTeg_023845</name>
</gene>
<organism evidence="3 4">
    <name type="scientific">Tegillarca granosa</name>
    <name type="common">Malaysian cockle</name>
    <name type="synonym">Anadara granosa</name>
    <dbReference type="NCBI Taxonomy" id="220873"/>
    <lineage>
        <taxon>Eukaryota</taxon>
        <taxon>Metazoa</taxon>
        <taxon>Spiralia</taxon>
        <taxon>Lophotrochozoa</taxon>
        <taxon>Mollusca</taxon>
        <taxon>Bivalvia</taxon>
        <taxon>Autobranchia</taxon>
        <taxon>Pteriomorphia</taxon>
        <taxon>Arcoida</taxon>
        <taxon>Arcoidea</taxon>
        <taxon>Arcidae</taxon>
        <taxon>Tegillarca</taxon>
    </lineage>
</organism>
<keyword evidence="1" id="KW-0812">Transmembrane</keyword>
<dbReference type="InterPro" id="IPR029052">
    <property type="entry name" value="Metallo-depent_PP-like"/>
</dbReference>
<dbReference type="InterPro" id="IPR004843">
    <property type="entry name" value="Calcineurin-like_PHP"/>
</dbReference>
<reference evidence="3 4" key="1">
    <citation type="submission" date="2022-12" db="EMBL/GenBank/DDBJ databases">
        <title>Chromosome-level genome of Tegillarca granosa.</title>
        <authorList>
            <person name="Kim J."/>
        </authorList>
    </citation>
    <scope>NUCLEOTIDE SEQUENCE [LARGE SCALE GENOMIC DNA]</scope>
    <source>
        <strain evidence="3">Teg-2019</strain>
        <tissue evidence="3">Adductor muscle</tissue>
    </source>
</reference>
<dbReference type="Pfam" id="PF00149">
    <property type="entry name" value="Metallophos"/>
    <property type="match status" value="1"/>
</dbReference>
<name>A0ABQ9E8F5_TEGGR</name>
<protein>
    <recommendedName>
        <fullName evidence="2">Calcineurin-like phosphoesterase domain-containing protein</fullName>
    </recommendedName>
</protein>
<comment type="caution">
    <text evidence="3">The sequence shown here is derived from an EMBL/GenBank/DDBJ whole genome shotgun (WGS) entry which is preliminary data.</text>
</comment>
<dbReference type="Proteomes" id="UP001217089">
    <property type="component" value="Unassembled WGS sequence"/>
</dbReference>
<feature type="domain" description="Calcineurin-like phosphoesterase" evidence="2">
    <location>
        <begin position="102"/>
        <end position="285"/>
    </location>
</feature>
<evidence type="ECO:0000313" key="3">
    <source>
        <dbReference type="EMBL" id="KAJ8299785.1"/>
    </source>
</evidence>
<dbReference type="Gene3D" id="3.60.21.10">
    <property type="match status" value="1"/>
</dbReference>
<evidence type="ECO:0000259" key="2">
    <source>
        <dbReference type="Pfam" id="PF00149"/>
    </source>
</evidence>
<proteinExistence type="predicted"/>
<keyword evidence="4" id="KW-1185">Reference proteome</keyword>